<sequence length="245" mass="28168">MLLETLVFCAFPASDSIYNLEPAFGSLKQQVNDLQESSWRDKKFRVCAFGDYEYLCKMYGLAGASGRHCCLRCNTTKLQMRQPPTSQSNIIEARTLETLQWDLQNFRNDGSKPDRTKTLNNVIEEPLFNIPLDQLKESEVAKQQTPKLKRADGPIVRKLEETLQLIKVHRQAYHGRSFVELTIKGYMAYFRQEFADETSPPKTHMLECPTVPFIRRWKVGLAFHGEQGVNQFMRGSTTFDGTSED</sequence>
<dbReference type="AlphaFoldDB" id="A0A9Q1B9F1"/>
<organism evidence="1 2">
    <name type="scientific">Holothuria leucospilota</name>
    <name type="common">Black long sea cucumber</name>
    <name type="synonym">Mertensiothuria leucospilota</name>
    <dbReference type="NCBI Taxonomy" id="206669"/>
    <lineage>
        <taxon>Eukaryota</taxon>
        <taxon>Metazoa</taxon>
        <taxon>Echinodermata</taxon>
        <taxon>Eleutherozoa</taxon>
        <taxon>Echinozoa</taxon>
        <taxon>Holothuroidea</taxon>
        <taxon>Aspidochirotacea</taxon>
        <taxon>Aspidochirotida</taxon>
        <taxon>Holothuriidae</taxon>
        <taxon>Holothuria</taxon>
    </lineage>
</organism>
<evidence type="ECO:0000313" key="1">
    <source>
        <dbReference type="EMBL" id="KAJ8018005.1"/>
    </source>
</evidence>
<comment type="caution">
    <text evidence="1">The sequence shown here is derived from an EMBL/GenBank/DDBJ whole genome shotgun (WGS) entry which is preliminary data.</text>
</comment>
<name>A0A9Q1B9F1_HOLLE</name>
<dbReference type="OrthoDB" id="5989607at2759"/>
<dbReference type="PANTHER" id="PTHR31424">
    <property type="entry name" value="PROTEIN CBG23806"/>
    <property type="match status" value="1"/>
</dbReference>
<dbReference type="Proteomes" id="UP001152320">
    <property type="component" value="Unassembled WGS sequence"/>
</dbReference>
<reference evidence="1" key="1">
    <citation type="submission" date="2021-10" db="EMBL/GenBank/DDBJ databases">
        <title>Tropical sea cucumber genome reveals ecological adaptation and Cuvierian tubules defense mechanism.</title>
        <authorList>
            <person name="Chen T."/>
        </authorList>
    </citation>
    <scope>NUCLEOTIDE SEQUENCE</scope>
    <source>
        <strain evidence="1">Nanhai2018</strain>
        <tissue evidence="1">Muscle</tissue>
    </source>
</reference>
<protein>
    <submittedName>
        <fullName evidence="1">Uncharacterized protein</fullName>
    </submittedName>
</protein>
<accession>A0A9Q1B9F1</accession>
<evidence type="ECO:0000313" key="2">
    <source>
        <dbReference type="Proteomes" id="UP001152320"/>
    </source>
</evidence>
<gene>
    <name evidence="1" type="ORF">HOLleu_44243</name>
</gene>
<dbReference type="EMBL" id="JAIZAY010000730">
    <property type="protein sequence ID" value="KAJ8018005.1"/>
    <property type="molecule type" value="Genomic_DNA"/>
</dbReference>
<dbReference type="PANTHER" id="PTHR31424:SF3">
    <property type="entry name" value="RING-TYPE DOMAIN-CONTAINING PROTEIN"/>
    <property type="match status" value="1"/>
</dbReference>
<proteinExistence type="predicted"/>
<keyword evidence="2" id="KW-1185">Reference proteome</keyword>